<protein>
    <submittedName>
        <fullName evidence="1">Uncharacterized protein</fullName>
    </submittedName>
</protein>
<accession>A0A2W5GJ13</accession>
<dbReference type="PANTHER" id="PTHR16214:SF3">
    <property type="entry name" value="TRANSMEMBRANE PROTEIN 260"/>
    <property type="match status" value="1"/>
</dbReference>
<dbReference type="EMBL" id="QFOI01000382">
    <property type="protein sequence ID" value="PZP43272.1"/>
    <property type="molecule type" value="Genomic_DNA"/>
</dbReference>
<organism evidence="1 2">
    <name type="scientific">Pseudopedobacter saltans</name>
    <dbReference type="NCBI Taxonomy" id="151895"/>
    <lineage>
        <taxon>Bacteria</taxon>
        <taxon>Pseudomonadati</taxon>
        <taxon>Bacteroidota</taxon>
        <taxon>Sphingobacteriia</taxon>
        <taxon>Sphingobacteriales</taxon>
        <taxon>Sphingobacteriaceae</taxon>
        <taxon>Pseudopedobacter</taxon>
    </lineage>
</organism>
<reference evidence="1 2" key="1">
    <citation type="submission" date="2017-11" db="EMBL/GenBank/DDBJ databases">
        <title>Infants hospitalized years apart are colonized by the same room-sourced microbial strains.</title>
        <authorList>
            <person name="Brooks B."/>
            <person name="Olm M.R."/>
            <person name="Firek B.A."/>
            <person name="Baker R."/>
            <person name="Thomas B.C."/>
            <person name="Morowitz M.J."/>
            <person name="Banfield J.F."/>
        </authorList>
    </citation>
    <scope>NUCLEOTIDE SEQUENCE [LARGE SCALE GENOMIC DNA]</scope>
    <source>
        <strain evidence="1">S2_009_000_R2_76</strain>
    </source>
</reference>
<evidence type="ECO:0000313" key="1">
    <source>
        <dbReference type="EMBL" id="PZP43272.1"/>
    </source>
</evidence>
<dbReference type="AlphaFoldDB" id="A0A2W5GJ13"/>
<dbReference type="PANTHER" id="PTHR16214">
    <property type="entry name" value="TRANSMEMBRANE PROTEIN 260"/>
    <property type="match status" value="1"/>
</dbReference>
<proteinExistence type="predicted"/>
<comment type="caution">
    <text evidence="1">The sequence shown here is derived from an EMBL/GenBank/DDBJ whole genome shotgun (WGS) entry which is preliminary data.</text>
</comment>
<name>A0A2W5GJ13_9SPHI</name>
<evidence type="ECO:0000313" key="2">
    <source>
        <dbReference type="Proteomes" id="UP000249645"/>
    </source>
</evidence>
<dbReference type="Proteomes" id="UP000249645">
    <property type="component" value="Unassembled WGS sequence"/>
</dbReference>
<dbReference type="InterPro" id="IPR052724">
    <property type="entry name" value="GT117_domain-containing"/>
</dbReference>
<gene>
    <name evidence="1" type="ORF">DI598_15985</name>
</gene>
<sequence length="346" mass="39332">MGSSEQMLNASLPLAMRASDAFQNCIELSDGVYKGERLLFDPHTKILTIWGNQALHYFNKGDKDSAYWCLNQAAIRGGINQSVLGYFKQVMQECGQNAYLFTNGDMYVYYLTYLQTVQNFRPDINCVDLNFLQMKWAVPLYKKMHVISDSMALAMQNGGRNIMNDSATVLNDNRDAIGGDSLVRWKVSKPSNLAKGDFAFLNLLQKNEFRKEVFIAADVPSNMRLGLNVDNFLQLRGLTFKMVTDTSSSNLNFLESRLSRLNPIPIDDTSFRNNPDNIQVLNNYRFAYTAAAVMSSAKNDLKLALDLIDLSIRKYPENTLPFYAVQTKDWFYSLKSQAEKGEPLKW</sequence>